<evidence type="ECO:0000313" key="9">
    <source>
        <dbReference type="EMBL" id="AGA27709.1"/>
    </source>
</evidence>
<comment type="subcellular location">
    <subcellularLocation>
        <location evidence="1">Membrane</location>
        <topology evidence="1">Multi-pass membrane protein</topology>
    </subcellularLocation>
</comment>
<feature type="domain" description="DUF7309" evidence="8">
    <location>
        <begin position="462"/>
        <end position="579"/>
    </location>
</feature>
<dbReference type="STRING" id="886293.Sinac_3448"/>
<keyword evidence="3" id="KW-1133">Transmembrane helix</keyword>
<protein>
    <submittedName>
        <fullName evidence="9">ST7 protein</fullName>
    </submittedName>
</protein>
<dbReference type="InterPro" id="IPR054216">
    <property type="entry name" value="DUF6930"/>
</dbReference>
<evidence type="ECO:0000259" key="8">
    <source>
        <dbReference type="Pfam" id="PF23988"/>
    </source>
</evidence>
<keyword evidence="10" id="KW-1185">Reference proteome</keyword>
<dbReference type="InterPro" id="IPR011990">
    <property type="entry name" value="TPR-like_helical_dom_sf"/>
</dbReference>
<keyword evidence="4" id="KW-0472">Membrane</keyword>
<dbReference type="PROSITE" id="PS50005">
    <property type="entry name" value="TPR"/>
    <property type="match status" value="1"/>
</dbReference>
<dbReference type="Pfam" id="PF23988">
    <property type="entry name" value="DUF7309"/>
    <property type="match status" value="1"/>
</dbReference>
<sequence>MAKKRPGKKLSKKLPRTGQTEESVPGFPDPIALEAAMRDFLGRATGTHANALDTPQGQAEELVLQALDITDKRKRAELARKALEISPDCTDAYILLAELARTRKDALEFYRQGVAAGERSLGPDSFETHAGHFWGLLETRPYMRARFGLADVLWTLGHRDEAITHLQAMLQLNPGDNQGLRYVLSGWLLNMDRFDELARLLDAYDEATAAWVYTKALLAFRRDGDAPSAQKELEAAQRINKHVPDFLLGKKPMPREQPAFYGLGDVNEAILYAGSAMGGWKSTPGALAWLKGAGPKPKAPKTRRSKWEGPSPLAQKRLLGLRQAFDVWQADARQLRSRTELGGVLIHPWVVLVTSRTHDLILSQTLVEDAPTAELLWDQLVSAMQSPIMGEAHRPTELQVHTGEPWGALTPHLNAIEVEIEALDMLDQIDHVFEELERDLAGDQPPSLLDMPGVTPEQVAGFYQAAAEFYRSAPWRKLGYETAIQVECDRLESGPRFAVVMGQSGLTFGLALYDDLKVLKKLWSGRMSDEANARETVALTVTYDDDSGISDGDLDAIEAYEWEVVSPEAYPSIFRKERGLSMRPPFGWELELMQGCLRTIPDFVARHPIDDLAKYEATIQAPSGEFRLSLSWVDA</sequence>
<dbReference type="InterPro" id="IPR055733">
    <property type="entry name" value="DUF7309"/>
</dbReference>
<name>L0DEA3_SINAD</name>
<feature type="domain" description="DUF6930" evidence="7">
    <location>
        <begin position="316"/>
        <end position="437"/>
    </location>
</feature>
<evidence type="ECO:0000256" key="1">
    <source>
        <dbReference type="ARBA" id="ARBA00004141"/>
    </source>
</evidence>
<dbReference type="Proteomes" id="UP000010798">
    <property type="component" value="Chromosome"/>
</dbReference>
<proteinExistence type="predicted"/>
<feature type="repeat" description="TPR" evidence="5">
    <location>
        <begin position="143"/>
        <end position="176"/>
    </location>
</feature>
<organism evidence="9 10">
    <name type="scientific">Singulisphaera acidiphila (strain ATCC BAA-1392 / DSM 18658 / VKM B-2454 / MOB10)</name>
    <dbReference type="NCBI Taxonomy" id="886293"/>
    <lineage>
        <taxon>Bacteria</taxon>
        <taxon>Pseudomonadati</taxon>
        <taxon>Planctomycetota</taxon>
        <taxon>Planctomycetia</taxon>
        <taxon>Isosphaerales</taxon>
        <taxon>Isosphaeraceae</taxon>
        <taxon>Singulisphaera</taxon>
    </lineage>
</organism>
<feature type="compositionally biased region" description="Basic residues" evidence="6">
    <location>
        <begin position="1"/>
        <end position="15"/>
    </location>
</feature>
<accession>L0DEA3</accession>
<dbReference type="eggNOG" id="COG0457">
    <property type="taxonomic scope" value="Bacteria"/>
</dbReference>
<dbReference type="InterPro" id="IPR007311">
    <property type="entry name" value="ST7"/>
</dbReference>
<keyword evidence="2" id="KW-0812">Transmembrane</keyword>
<evidence type="ECO:0000256" key="2">
    <source>
        <dbReference type="ARBA" id="ARBA00022692"/>
    </source>
</evidence>
<dbReference type="EMBL" id="CP003364">
    <property type="protein sequence ID" value="AGA27709.1"/>
    <property type="molecule type" value="Genomic_DNA"/>
</dbReference>
<dbReference type="HOGENOM" id="CLU_430760_0_0_0"/>
<evidence type="ECO:0000256" key="4">
    <source>
        <dbReference type="ARBA" id="ARBA00023136"/>
    </source>
</evidence>
<evidence type="ECO:0000259" key="7">
    <source>
        <dbReference type="Pfam" id="PF22007"/>
    </source>
</evidence>
<gene>
    <name evidence="9" type="ordered locus">Sinac_3448</name>
</gene>
<evidence type="ECO:0000256" key="3">
    <source>
        <dbReference type="ARBA" id="ARBA00022989"/>
    </source>
</evidence>
<reference evidence="9 10" key="1">
    <citation type="submission" date="2012-02" db="EMBL/GenBank/DDBJ databases">
        <title>Complete sequence of chromosome of Singulisphaera acidiphila DSM 18658.</title>
        <authorList>
            <consortium name="US DOE Joint Genome Institute (JGI-PGF)"/>
            <person name="Lucas S."/>
            <person name="Copeland A."/>
            <person name="Lapidus A."/>
            <person name="Glavina del Rio T."/>
            <person name="Dalin E."/>
            <person name="Tice H."/>
            <person name="Bruce D."/>
            <person name="Goodwin L."/>
            <person name="Pitluck S."/>
            <person name="Peters L."/>
            <person name="Ovchinnikova G."/>
            <person name="Chertkov O."/>
            <person name="Kyrpides N."/>
            <person name="Mavromatis K."/>
            <person name="Ivanova N."/>
            <person name="Brettin T."/>
            <person name="Detter J.C."/>
            <person name="Han C."/>
            <person name="Larimer F."/>
            <person name="Land M."/>
            <person name="Hauser L."/>
            <person name="Markowitz V."/>
            <person name="Cheng J.-F."/>
            <person name="Hugenholtz P."/>
            <person name="Woyke T."/>
            <person name="Wu D."/>
            <person name="Tindall B."/>
            <person name="Pomrenke H."/>
            <person name="Brambilla E."/>
            <person name="Klenk H.-P."/>
            <person name="Eisen J.A."/>
        </authorList>
    </citation>
    <scope>NUCLEOTIDE SEQUENCE [LARGE SCALE GENOMIC DNA]</scope>
    <source>
        <strain evidence="10">ATCC BAA-1392 / DSM 18658 / VKM B-2454 / MOB10</strain>
    </source>
</reference>
<dbReference type="Pfam" id="PF22007">
    <property type="entry name" value="DUF6930"/>
    <property type="match status" value="1"/>
</dbReference>
<dbReference type="Pfam" id="PF04184">
    <property type="entry name" value="ST7"/>
    <property type="match status" value="1"/>
</dbReference>
<evidence type="ECO:0000256" key="5">
    <source>
        <dbReference type="PROSITE-ProRule" id="PRU00339"/>
    </source>
</evidence>
<keyword evidence="5" id="KW-0802">TPR repeat</keyword>
<dbReference type="KEGG" id="saci:Sinac_3448"/>
<dbReference type="AlphaFoldDB" id="L0DEA3"/>
<evidence type="ECO:0000256" key="6">
    <source>
        <dbReference type="SAM" id="MobiDB-lite"/>
    </source>
</evidence>
<dbReference type="InterPro" id="IPR019734">
    <property type="entry name" value="TPR_rpt"/>
</dbReference>
<dbReference type="OrthoDB" id="271057at2"/>
<dbReference type="GO" id="GO:0016020">
    <property type="term" value="C:membrane"/>
    <property type="evidence" value="ECO:0007669"/>
    <property type="project" value="UniProtKB-SubCell"/>
</dbReference>
<evidence type="ECO:0000313" key="10">
    <source>
        <dbReference type="Proteomes" id="UP000010798"/>
    </source>
</evidence>
<dbReference type="SUPFAM" id="SSF48452">
    <property type="entry name" value="TPR-like"/>
    <property type="match status" value="1"/>
</dbReference>
<dbReference type="Gene3D" id="1.25.40.10">
    <property type="entry name" value="Tetratricopeptide repeat domain"/>
    <property type="match status" value="1"/>
</dbReference>
<feature type="region of interest" description="Disordered" evidence="6">
    <location>
        <begin position="1"/>
        <end position="28"/>
    </location>
</feature>